<name>A0A931GYA2_9BACT</name>
<comment type="caution">
    <text evidence="2">The sequence shown here is derived from an EMBL/GenBank/DDBJ whole genome shotgun (WGS) entry which is preliminary data.</text>
</comment>
<evidence type="ECO:0000259" key="1">
    <source>
        <dbReference type="Pfam" id="PF02492"/>
    </source>
</evidence>
<dbReference type="EMBL" id="JADWYR010000001">
    <property type="protein sequence ID" value="MBG9375027.1"/>
    <property type="molecule type" value="Genomic_DNA"/>
</dbReference>
<dbReference type="Gene3D" id="3.40.50.300">
    <property type="entry name" value="P-loop containing nucleotide triphosphate hydrolases"/>
    <property type="match status" value="1"/>
</dbReference>
<dbReference type="PANTHER" id="PTHR13748:SF62">
    <property type="entry name" value="COBW DOMAIN-CONTAINING PROTEIN"/>
    <property type="match status" value="1"/>
</dbReference>
<dbReference type="Proteomes" id="UP000628448">
    <property type="component" value="Unassembled WGS sequence"/>
</dbReference>
<dbReference type="RefSeq" id="WP_196989107.1">
    <property type="nucleotide sequence ID" value="NZ_JADWYR010000001.1"/>
</dbReference>
<dbReference type="SUPFAM" id="SSF52540">
    <property type="entry name" value="P-loop containing nucleoside triphosphate hydrolases"/>
    <property type="match status" value="1"/>
</dbReference>
<dbReference type="InterPro" id="IPR003495">
    <property type="entry name" value="CobW/HypB/UreG_nucleotide-bd"/>
</dbReference>
<protein>
    <recommendedName>
        <fullName evidence="1">CobW/HypB/UreG nucleotide-binding domain-containing protein</fullName>
    </recommendedName>
</protein>
<gene>
    <name evidence="2" type="ORF">I5907_02220</name>
</gene>
<dbReference type="InterPro" id="IPR051316">
    <property type="entry name" value="Zinc-reg_GTPase_activator"/>
</dbReference>
<reference evidence="2" key="1">
    <citation type="submission" date="2020-11" db="EMBL/GenBank/DDBJ databases">
        <title>Bacterial whole genome sequence for Panacibacter sp. DH6.</title>
        <authorList>
            <person name="Le V."/>
            <person name="Ko S."/>
            <person name="Ahn C.-Y."/>
            <person name="Oh H.-M."/>
        </authorList>
    </citation>
    <scope>NUCLEOTIDE SEQUENCE</scope>
    <source>
        <strain evidence="2">DH6</strain>
    </source>
</reference>
<dbReference type="InterPro" id="IPR027417">
    <property type="entry name" value="P-loop_NTPase"/>
</dbReference>
<evidence type="ECO:0000313" key="3">
    <source>
        <dbReference type="Proteomes" id="UP000628448"/>
    </source>
</evidence>
<accession>A0A931GYA2</accession>
<dbReference type="GO" id="GO:0005737">
    <property type="term" value="C:cytoplasm"/>
    <property type="evidence" value="ECO:0007669"/>
    <property type="project" value="TreeGrafter"/>
</dbReference>
<keyword evidence="3" id="KW-1185">Reference proteome</keyword>
<proteinExistence type="predicted"/>
<dbReference type="Pfam" id="PF02492">
    <property type="entry name" value="cobW"/>
    <property type="match status" value="1"/>
</dbReference>
<organism evidence="2 3">
    <name type="scientific">Panacibacter microcysteis</name>
    <dbReference type="NCBI Taxonomy" id="2793269"/>
    <lineage>
        <taxon>Bacteria</taxon>
        <taxon>Pseudomonadati</taxon>
        <taxon>Bacteroidota</taxon>
        <taxon>Chitinophagia</taxon>
        <taxon>Chitinophagales</taxon>
        <taxon>Chitinophagaceae</taxon>
        <taxon>Panacibacter</taxon>
    </lineage>
</organism>
<dbReference type="AlphaFoldDB" id="A0A931GYA2"/>
<sequence>MGTLQIYLVGGFLGSGKTTAIAAAALQLQSQHIKTGVVTNDQGNHLVDKALMNSLHIENADVPNGCFCCNYNNLTGALLHMQTNENVQVVFAESVGSCTDLIATVVKPMIRHYPDFRIVLSVFVDAGLLKAIVYNEASFVSEDVRYIYGKQIEEADLLIMNKWDTLSASEKNDLGLFIQSNLAHKKILYQNSASMADVAAWLRVLQEYPALTDQPSLAIDYDRYASGEALLAWSDCLLSIHTMQPVAVAVARLLMDTIAENIKAQHYAIGHLKFFLHNEAGWSAKVSYTTREHNLKAGLTNVACKHLEVMINARVETDPAVLSNIIHASIEQVIAGTGSRIIVQTHNSFKPGYPKPTQRID</sequence>
<evidence type="ECO:0000313" key="2">
    <source>
        <dbReference type="EMBL" id="MBG9375027.1"/>
    </source>
</evidence>
<feature type="domain" description="CobW/HypB/UreG nucleotide-binding" evidence="1">
    <location>
        <begin position="6"/>
        <end position="171"/>
    </location>
</feature>
<dbReference type="PANTHER" id="PTHR13748">
    <property type="entry name" value="COBW-RELATED"/>
    <property type="match status" value="1"/>
</dbReference>